<evidence type="ECO:0000256" key="1">
    <source>
        <dbReference type="SAM" id="Phobius"/>
    </source>
</evidence>
<feature type="transmembrane region" description="Helical" evidence="1">
    <location>
        <begin position="262"/>
        <end position="285"/>
    </location>
</feature>
<evidence type="ECO:0008006" key="3">
    <source>
        <dbReference type="Google" id="ProtNLM"/>
    </source>
</evidence>
<name>A0A6J4TSK5_9BACT</name>
<proteinExistence type="predicted"/>
<gene>
    <name evidence="2" type="ORF">AVDCRST_MAG73-957</name>
</gene>
<protein>
    <recommendedName>
        <fullName evidence="3">DUF2029 domain-containing protein</fullName>
    </recommendedName>
</protein>
<feature type="transmembrane region" description="Helical" evidence="1">
    <location>
        <begin position="180"/>
        <end position="201"/>
    </location>
</feature>
<reference evidence="2" key="1">
    <citation type="submission" date="2020-02" db="EMBL/GenBank/DDBJ databases">
        <authorList>
            <person name="Meier V. D."/>
        </authorList>
    </citation>
    <scope>NUCLEOTIDE SEQUENCE</scope>
    <source>
        <strain evidence="2">AVDCRST_MAG73</strain>
    </source>
</reference>
<feature type="transmembrane region" description="Helical" evidence="1">
    <location>
        <begin position="97"/>
        <end position="122"/>
    </location>
</feature>
<keyword evidence="1" id="KW-0472">Membrane</keyword>
<feature type="transmembrane region" description="Helical" evidence="1">
    <location>
        <begin position="478"/>
        <end position="500"/>
    </location>
</feature>
<keyword evidence="1" id="KW-1133">Transmembrane helix</keyword>
<dbReference type="EMBL" id="CADCWE010000057">
    <property type="protein sequence ID" value="CAA9531069.1"/>
    <property type="molecule type" value="Genomic_DNA"/>
</dbReference>
<feature type="transmembrane region" description="Helical" evidence="1">
    <location>
        <begin position="305"/>
        <end position="325"/>
    </location>
</feature>
<dbReference type="AlphaFoldDB" id="A0A6J4TSK5"/>
<sequence>MQAVAAVALVVVAHGTPGVDGGFRGIVNDTVSAGSRRRLELVRVAFDWVPGLGTVELGPQGYVWGLRGALLGLAAVQVLALAACLRSTEGEGAWRWAVGPAATALILLAFPPFSADVFFYALTGDMVNLGENPYRAAPRDFPDHPFLPFSDWKSITSPYGPLWTSLSRNVVAATGTDPTVAVFAFKSLAAGAALSLAVLTHEVAKRLTDDPRRALGAFVLVAWSPVLLLESAGTAHNDGIMMLAAVCGLLVLSLPRRGTTRAGLAILAASAAIKYATVPLLAAAALWRLRPSARRDGLDPTLGRWLLDAVAVLGVLVLAFAPYWIGLRGTIAILRAQERRFFVNPLWLLPQSGLDRWRGEDAAARFAEDARRVAQWGTAGVVAVALLWLAWRTWRSDAPTGAGPATADRVALRAQAKAWAAIALGLGLLPVSNHAWYAVWPVAPVALAWAAGGARPDRCLATKRRPRRRWFAARLRRGPWGLGWGVVGYLAVSAFVVVAYHTHPAW</sequence>
<feature type="transmembrane region" description="Helical" evidence="1">
    <location>
        <begin position="239"/>
        <end position="255"/>
    </location>
</feature>
<feature type="transmembrane region" description="Helical" evidence="1">
    <location>
        <begin position="435"/>
        <end position="457"/>
    </location>
</feature>
<feature type="transmembrane region" description="Helical" evidence="1">
    <location>
        <begin position="62"/>
        <end position="85"/>
    </location>
</feature>
<dbReference type="Pfam" id="PF26314">
    <property type="entry name" value="MptA_B_family"/>
    <property type="match status" value="1"/>
</dbReference>
<feature type="transmembrane region" description="Helical" evidence="1">
    <location>
        <begin position="373"/>
        <end position="391"/>
    </location>
</feature>
<keyword evidence="1" id="KW-0812">Transmembrane</keyword>
<accession>A0A6J4TSK5</accession>
<evidence type="ECO:0000313" key="2">
    <source>
        <dbReference type="EMBL" id="CAA9531069.1"/>
    </source>
</evidence>
<organism evidence="2">
    <name type="scientific">uncultured Thermomicrobiales bacterium</name>
    <dbReference type="NCBI Taxonomy" id="1645740"/>
    <lineage>
        <taxon>Bacteria</taxon>
        <taxon>Pseudomonadati</taxon>
        <taxon>Thermomicrobiota</taxon>
        <taxon>Thermomicrobia</taxon>
        <taxon>Thermomicrobiales</taxon>
        <taxon>environmental samples</taxon>
    </lineage>
</organism>
<feature type="transmembrane region" description="Helical" evidence="1">
    <location>
        <begin position="213"/>
        <end position="233"/>
    </location>
</feature>